<evidence type="ECO:0000256" key="1">
    <source>
        <dbReference type="SAM" id="MobiDB-lite"/>
    </source>
</evidence>
<feature type="compositionally biased region" description="Polar residues" evidence="1">
    <location>
        <begin position="297"/>
        <end position="315"/>
    </location>
</feature>
<evidence type="ECO:0000313" key="2">
    <source>
        <dbReference type="Proteomes" id="UP000813463"/>
    </source>
</evidence>
<feature type="region of interest" description="Disordered" evidence="1">
    <location>
        <begin position="1130"/>
        <end position="1171"/>
    </location>
</feature>
<name>A0ABM3RC98_SPIOL</name>
<accession>A0ABM3RC98</accession>
<protein>
    <submittedName>
        <fullName evidence="3">Uncharacterized protein isoform X2</fullName>
    </submittedName>
</protein>
<organism evidence="2 3">
    <name type="scientific">Spinacia oleracea</name>
    <name type="common">Spinach</name>
    <dbReference type="NCBI Taxonomy" id="3562"/>
    <lineage>
        <taxon>Eukaryota</taxon>
        <taxon>Viridiplantae</taxon>
        <taxon>Streptophyta</taxon>
        <taxon>Embryophyta</taxon>
        <taxon>Tracheophyta</taxon>
        <taxon>Spermatophyta</taxon>
        <taxon>Magnoliopsida</taxon>
        <taxon>eudicotyledons</taxon>
        <taxon>Gunneridae</taxon>
        <taxon>Pentapetalae</taxon>
        <taxon>Caryophyllales</taxon>
        <taxon>Chenopodiaceae</taxon>
        <taxon>Chenopodioideae</taxon>
        <taxon>Anserineae</taxon>
        <taxon>Spinacia</taxon>
    </lineage>
</organism>
<dbReference type="GeneID" id="110790243"/>
<keyword evidence="2" id="KW-1185">Reference proteome</keyword>
<feature type="compositionally biased region" description="Polar residues" evidence="1">
    <location>
        <begin position="1161"/>
        <end position="1171"/>
    </location>
</feature>
<dbReference type="RefSeq" id="XP_056693240.1">
    <property type="nucleotide sequence ID" value="XM_056837262.1"/>
</dbReference>
<reference evidence="2" key="1">
    <citation type="journal article" date="2021" name="Nat. Commun.">
        <title>Genomic analyses provide insights into spinach domestication and the genetic basis of agronomic traits.</title>
        <authorList>
            <person name="Cai X."/>
            <person name="Sun X."/>
            <person name="Xu C."/>
            <person name="Sun H."/>
            <person name="Wang X."/>
            <person name="Ge C."/>
            <person name="Zhang Z."/>
            <person name="Wang Q."/>
            <person name="Fei Z."/>
            <person name="Jiao C."/>
            <person name="Wang Q."/>
        </authorList>
    </citation>
    <scope>NUCLEOTIDE SEQUENCE [LARGE SCALE GENOMIC DNA]</scope>
    <source>
        <strain evidence="2">cv. Varoflay</strain>
    </source>
</reference>
<dbReference type="PANTHER" id="PTHR33737:SF19">
    <property type="entry name" value="BNAA10G12980D PROTEIN"/>
    <property type="match status" value="1"/>
</dbReference>
<dbReference type="Proteomes" id="UP000813463">
    <property type="component" value="Chromosome 2"/>
</dbReference>
<evidence type="ECO:0000313" key="3">
    <source>
        <dbReference type="RefSeq" id="XP_056693240.1"/>
    </source>
</evidence>
<gene>
    <name evidence="3" type="primary">LOC110790243</name>
</gene>
<dbReference type="InterPro" id="IPR045882">
    <property type="entry name" value="GPT1/2"/>
</dbReference>
<reference evidence="3" key="2">
    <citation type="submission" date="2025-08" db="UniProtKB">
        <authorList>
            <consortium name="RefSeq"/>
        </authorList>
    </citation>
    <scope>IDENTIFICATION</scope>
    <source>
        <tissue evidence="3">Leaf</tissue>
    </source>
</reference>
<feature type="compositionally biased region" description="Low complexity" evidence="1">
    <location>
        <begin position="272"/>
        <end position="281"/>
    </location>
</feature>
<feature type="region of interest" description="Disordered" evidence="1">
    <location>
        <begin position="221"/>
        <end position="348"/>
    </location>
</feature>
<proteinExistence type="predicted"/>
<sequence length="1171" mass="128036">MLSQILDLWFRKTPLHYGGIIIIPFSPRHPLRYGAISNTGIQVHGSVSTYSRTENFSNNDSKLGVPNLSVETQKMKRSKKVGGYNLRKSLAWDRAFFTEEGVLDDTELSLIGGTIGDRDGLSVIDEQGRDSLPVNSGSANLETIEENLFKELPSGYPNKRNATCKSSMKRDSISGGCLAPVSKSARKVPPSAHGLKKAVCKGEVCSSPVASVSQKRLSITGTKQISTRNSKIPKVPVSNKNPSVPSVTTMHGASAASGQRFKGTGIPQPARKSLSSKLSSKTNHASDAAKPRVESVPKSNKSSTDLGNVANSALQRHSLMSHRDLNTTKGSKFSENSSSQGRLSDGADVMSINETRSTKALSHVHFDNAGLNRNIVQGQGLKLSGLRMPSPSFRFFSETKTPVSNTVSQVTCMQPDLLKPSISTSRNSEVADHNQDLKPIQLLHGALNVDVKGHKGLCSQKTEECSTSSSVTPKVHSNKIQEKCNQQAFEVRVPVEDMNPEATKNTKFRHDNLDRFENQSQDQVPVSLKVEEKDCKDNKLICSDVELEEPSYKASILFPEYITAKRSMLDESCESNAEVQSEHFEEVEYNLTVMNNDAILELQTKSSSPRNNLMLAPDCIPSSSIIDNNRTSGESNSCGVELEEPSYTASILFPEYITANRSMLDESCESNAEVQSEHFEEVEYNLTVMDNDAILELQTKSSSPRNNLMFAPDCIPSSSIIDDNRTSGESNSCGVDQNNSQRSMKEQVDEINFVANGKSLRKCDVDDSAVPVCTNGVMAGQDTIYSDGVTGSCSANCSVAGGSKYKLTDCEQDEVIFDKMLSTMKLSESSEVQDKAIEDGDMQQRNSTNSIHDTKDSFSVNLDVLKMSSHCASSLPELLNGVPVDHLYNSNLGEGQSQFVRHKISGNCASVLGASTAYNQCTEITKNTSSVADKQQVSNNILLVKEMMLQSNEADSHYSILPLDSSFTISHVNNSTEEVKEQIDLHSCLSNDGDDSTLQTTHRGFQTSVMRSKDQVAISVTIPVPEESLCPVNKHEISPKAVLMRETLEECIEPGEPGCHLSPREARMKVSQYVDSLIDESAYNNIDAEDAERTDDKKMTRPPPNVVPFSDEWLAAIESAGEEILTLKTGAVKHSPPDKSVHEPSPWSPVKRTIGPFDCTKYTNTQPDNIN</sequence>
<dbReference type="PANTHER" id="PTHR33737">
    <property type="entry name" value="OS05G0121800 PROTEIN"/>
    <property type="match status" value="1"/>
</dbReference>
<feature type="compositionally biased region" description="Polar residues" evidence="1">
    <location>
        <begin position="221"/>
        <end position="230"/>
    </location>
</feature>
<feature type="compositionally biased region" description="Polar residues" evidence="1">
    <location>
        <begin position="238"/>
        <end position="251"/>
    </location>
</feature>
<feature type="compositionally biased region" description="Polar residues" evidence="1">
    <location>
        <begin position="327"/>
        <end position="342"/>
    </location>
</feature>